<dbReference type="SUPFAM" id="SSF53098">
    <property type="entry name" value="Ribonuclease H-like"/>
    <property type="match status" value="1"/>
</dbReference>
<keyword evidence="8" id="KW-1185">Reference proteome</keyword>
<dbReference type="AlphaFoldDB" id="A0A0S3QTF6"/>
<dbReference type="PANTHER" id="PTHR30231:SF4">
    <property type="entry name" value="PROTEIN NEN2"/>
    <property type="match status" value="1"/>
</dbReference>
<dbReference type="RefSeq" id="WP_068549613.1">
    <property type="nucleotide sequence ID" value="NZ_AP013035.1"/>
</dbReference>
<keyword evidence="7" id="KW-0723">Serine/threonine-protein kinase</keyword>
<keyword evidence="7" id="KW-0808">Transferase</keyword>
<dbReference type="GO" id="GO:0004674">
    <property type="term" value="F:protein serine/threonine kinase activity"/>
    <property type="evidence" value="ECO:0007669"/>
    <property type="project" value="UniProtKB-KW"/>
</dbReference>
<dbReference type="Pfam" id="PF13280">
    <property type="entry name" value="WYL"/>
    <property type="match status" value="1"/>
</dbReference>
<evidence type="ECO:0000256" key="3">
    <source>
        <dbReference type="ARBA" id="ARBA00022839"/>
    </source>
</evidence>
<sequence length="279" mass="32163">MARRIKDIEVVVLDTETTGLSADSYIVEIGAVKLQGKRMINTFSQIIRPPIPIPQQVVKIHGINDDKVRNAPSFAEIADRFLNFIGDAILVAHNAPFDLKILTYNLLRVGKSLPNNPVLDTCRALKNLFPNLPSYSLRYLAKHFRSPYREFHRALSDAAHTAYVFLHAVEKCGVREESLVDELLEIFGPPIYFHHFKNMYNPKEPEGVLDYIIRAIETGSQLDILYENGRELKRRVIPLNLFSNQRRWYLRATCLIDNKEKYFRVDRIKKLRIVEACVG</sequence>
<dbReference type="PROSITE" id="PS52050">
    <property type="entry name" value="WYL"/>
    <property type="match status" value="1"/>
</dbReference>
<evidence type="ECO:0000256" key="2">
    <source>
        <dbReference type="ARBA" id="ARBA00022801"/>
    </source>
</evidence>
<dbReference type="Pfam" id="PF00929">
    <property type="entry name" value="RNase_T"/>
    <property type="match status" value="1"/>
</dbReference>
<keyword evidence="3" id="KW-0269">Exonuclease</keyword>
<name>A0A0S3QTF6_THET7</name>
<dbReference type="InterPro" id="IPR036397">
    <property type="entry name" value="RNaseH_sf"/>
</dbReference>
<dbReference type="KEGG" id="ttk:TST_0815"/>
<dbReference type="GO" id="GO:0008408">
    <property type="term" value="F:3'-5' exonuclease activity"/>
    <property type="evidence" value="ECO:0007669"/>
    <property type="project" value="TreeGrafter"/>
</dbReference>
<dbReference type="SMART" id="SM00479">
    <property type="entry name" value="EXOIII"/>
    <property type="match status" value="1"/>
</dbReference>
<dbReference type="NCBIfam" id="TIGR00573">
    <property type="entry name" value="dnaq"/>
    <property type="match status" value="1"/>
</dbReference>
<keyword evidence="7" id="KW-0418">Kinase</keyword>
<dbReference type="GO" id="GO:0003677">
    <property type="term" value="F:DNA binding"/>
    <property type="evidence" value="ECO:0007669"/>
    <property type="project" value="InterPro"/>
</dbReference>
<comment type="subunit">
    <text evidence="5">DNA polymerase III contains a core (composed of alpha, epsilon and theta chains) that associates with a tau subunit. This core dimerizes to form the POLIII' complex. PolIII' associates with the gamma complex (composed of gamma, delta, delta', psi and chi chains) and with the beta chain to form the complete DNA polymerase III complex.</text>
</comment>
<evidence type="ECO:0000259" key="6">
    <source>
        <dbReference type="SMART" id="SM00479"/>
    </source>
</evidence>
<keyword evidence="1" id="KW-0540">Nuclease</keyword>
<dbReference type="CDD" id="cd06127">
    <property type="entry name" value="DEDDh"/>
    <property type="match status" value="1"/>
</dbReference>
<comment type="function">
    <text evidence="4">DNA polymerase III is a complex, multichain enzyme responsible for most of the replicative synthesis in bacteria. The epsilon subunit contain the editing function and is a proofreading 3'-5' exonuclease.</text>
</comment>
<dbReference type="GO" id="GO:0003887">
    <property type="term" value="F:DNA-directed DNA polymerase activity"/>
    <property type="evidence" value="ECO:0007669"/>
    <property type="project" value="InterPro"/>
</dbReference>
<evidence type="ECO:0000256" key="5">
    <source>
        <dbReference type="ARBA" id="ARBA00026073"/>
    </source>
</evidence>
<dbReference type="InterPro" id="IPR006054">
    <property type="entry name" value="DnaQ"/>
</dbReference>
<evidence type="ECO:0000313" key="7">
    <source>
        <dbReference type="EMBL" id="BAT71615.1"/>
    </source>
</evidence>
<evidence type="ECO:0000256" key="1">
    <source>
        <dbReference type="ARBA" id="ARBA00022722"/>
    </source>
</evidence>
<protein>
    <submittedName>
        <fullName evidence="7">Fused protein of serine/threonine protein kinase, bacterial and DNA polymerase III subunit epsilon</fullName>
    </submittedName>
</protein>
<dbReference type="FunFam" id="3.30.420.10:FF:000045">
    <property type="entry name" value="3'-5' exonuclease DinG"/>
    <property type="match status" value="1"/>
</dbReference>
<dbReference type="GO" id="GO:0006260">
    <property type="term" value="P:DNA replication"/>
    <property type="evidence" value="ECO:0007669"/>
    <property type="project" value="InterPro"/>
</dbReference>
<dbReference type="Proteomes" id="UP000063234">
    <property type="component" value="Chromosome"/>
</dbReference>
<keyword evidence="2" id="KW-0378">Hydrolase</keyword>
<gene>
    <name evidence="7" type="ORF">TST_0815</name>
</gene>
<dbReference type="PANTHER" id="PTHR30231">
    <property type="entry name" value="DNA POLYMERASE III SUBUNIT EPSILON"/>
    <property type="match status" value="1"/>
</dbReference>
<dbReference type="Gene3D" id="3.30.420.10">
    <property type="entry name" value="Ribonuclease H-like superfamily/Ribonuclease H"/>
    <property type="match status" value="1"/>
</dbReference>
<feature type="domain" description="Exonuclease" evidence="6">
    <location>
        <begin position="9"/>
        <end position="174"/>
    </location>
</feature>
<dbReference type="InterPro" id="IPR026881">
    <property type="entry name" value="WYL_dom"/>
</dbReference>
<evidence type="ECO:0000256" key="4">
    <source>
        <dbReference type="ARBA" id="ARBA00025483"/>
    </source>
</evidence>
<proteinExistence type="predicted"/>
<organism evidence="7 8">
    <name type="scientific">Thermosulfidibacter takaii (strain DSM 17441 / JCM 13301 / NBRC 103674 / ABI70S6)</name>
    <dbReference type="NCBI Taxonomy" id="1298851"/>
    <lineage>
        <taxon>Bacteria</taxon>
        <taxon>Pseudomonadati</taxon>
        <taxon>Thermosulfidibacterota</taxon>
        <taxon>Thermosulfidibacteria</taxon>
        <taxon>Thermosulfidibacterales</taxon>
        <taxon>Thermosulfidibacteraceae</taxon>
    </lineage>
</organism>
<dbReference type="OrthoDB" id="9803913at2"/>
<dbReference type="GO" id="GO:0005829">
    <property type="term" value="C:cytosol"/>
    <property type="evidence" value="ECO:0007669"/>
    <property type="project" value="TreeGrafter"/>
</dbReference>
<dbReference type="InterPro" id="IPR013520">
    <property type="entry name" value="Ribonucl_H"/>
</dbReference>
<evidence type="ECO:0000313" key="8">
    <source>
        <dbReference type="Proteomes" id="UP000063234"/>
    </source>
</evidence>
<dbReference type="EMBL" id="AP013035">
    <property type="protein sequence ID" value="BAT71615.1"/>
    <property type="molecule type" value="Genomic_DNA"/>
</dbReference>
<reference evidence="8" key="1">
    <citation type="journal article" date="2018" name="Science">
        <title>A primordial and reversible TCA cycle in a facultatively chemolithoautotrophic thermophile.</title>
        <authorList>
            <person name="Nunoura T."/>
            <person name="Chikaraishi Y."/>
            <person name="Izaki R."/>
            <person name="Suwa T."/>
            <person name="Sato T."/>
            <person name="Harada T."/>
            <person name="Mori K."/>
            <person name="Kato Y."/>
            <person name="Miyazaki M."/>
            <person name="Shimamura S."/>
            <person name="Yanagawa K."/>
            <person name="Shuto A."/>
            <person name="Ohkouchi N."/>
            <person name="Fujita N."/>
            <person name="Takaki Y."/>
            <person name="Atomi H."/>
            <person name="Takai K."/>
        </authorList>
    </citation>
    <scope>NUCLEOTIDE SEQUENCE [LARGE SCALE GENOMIC DNA]</scope>
    <source>
        <strain evidence="8">DSM 17441 / JCM 13301 / NBRC 103674 / ABI70S6</strain>
    </source>
</reference>
<dbReference type="InterPro" id="IPR012337">
    <property type="entry name" value="RNaseH-like_sf"/>
</dbReference>
<accession>A0A0S3QTF6</accession>
<dbReference type="STRING" id="1298851.TST_0815"/>